<keyword evidence="3" id="KW-1185">Reference proteome</keyword>
<dbReference type="InterPro" id="IPR035709">
    <property type="entry name" value="YoaB-like"/>
</dbReference>
<comment type="similarity">
    <text evidence="1">Belongs to the RutC family.</text>
</comment>
<dbReference type="EMBL" id="CP091508">
    <property type="protein sequence ID" value="UOO82882.1"/>
    <property type="molecule type" value="Genomic_DNA"/>
</dbReference>
<dbReference type="PANTHER" id="PTHR47328">
    <property type="match status" value="1"/>
</dbReference>
<dbReference type="InterPro" id="IPR006175">
    <property type="entry name" value="YjgF/YER057c/UK114"/>
</dbReference>
<dbReference type="CDD" id="cd06150">
    <property type="entry name" value="YjgF_YER057c_UK114_like_2"/>
    <property type="match status" value="1"/>
</dbReference>
<evidence type="ECO:0000313" key="3">
    <source>
        <dbReference type="Proteomes" id="UP000829817"/>
    </source>
</evidence>
<protein>
    <submittedName>
        <fullName evidence="2">RidA family protein</fullName>
    </submittedName>
</protein>
<dbReference type="PANTHER" id="PTHR47328:SF1">
    <property type="entry name" value="RUTC FAMILY PROTEIN YOAB"/>
    <property type="match status" value="1"/>
</dbReference>
<organism evidence="2 3">
    <name type="scientific">Uruburuella testudinis</name>
    <dbReference type="NCBI Taxonomy" id="1282863"/>
    <lineage>
        <taxon>Bacteria</taxon>
        <taxon>Pseudomonadati</taxon>
        <taxon>Pseudomonadota</taxon>
        <taxon>Betaproteobacteria</taxon>
        <taxon>Neisseriales</taxon>
        <taxon>Neisseriaceae</taxon>
        <taxon>Uruburuella</taxon>
    </lineage>
</organism>
<dbReference type="Proteomes" id="UP000829817">
    <property type="component" value="Chromosome"/>
</dbReference>
<dbReference type="RefSeq" id="WP_244787018.1">
    <property type="nucleotide sequence ID" value="NZ_CP091508.1"/>
</dbReference>
<gene>
    <name evidence="2" type="ORF">LVJ83_05320</name>
</gene>
<dbReference type="SUPFAM" id="SSF55298">
    <property type="entry name" value="YjgF-like"/>
    <property type="match status" value="1"/>
</dbReference>
<evidence type="ECO:0000313" key="2">
    <source>
        <dbReference type="EMBL" id="UOO82882.1"/>
    </source>
</evidence>
<dbReference type="PROSITE" id="PS01094">
    <property type="entry name" value="UPF0076"/>
    <property type="match status" value="1"/>
</dbReference>
<dbReference type="Pfam" id="PF01042">
    <property type="entry name" value="Ribonuc_L-PSP"/>
    <property type="match status" value="1"/>
</dbReference>
<name>A0ABY4DW75_9NEIS</name>
<dbReference type="InterPro" id="IPR019897">
    <property type="entry name" value="RidA_CS"/>
</dbReference>
<evidence type="ECO:0000256" key="1">
    <source>
        <dbReference type="ARBA" id="ARBA00010552"/>
    </source>
</evidence>
<proteinExistence type="inferred from homology"/>
<dbReference type="Gene3D" id="3.30.1330.40">
    <property type="entry name" value="RutC-like"/>
    <property type="match status" value="1"/>
</dbReference>
<reference evidence="2 3" key="1">
    <citation type="journal article" date="2022" name="Res Sq">
        <title>Evolution of multicellular longitudinally dividing oral cavity symbionts (Neisseriaceae).</title>
        <authorList>
            <person name="Nyongesa S."/>
            <person name="Weber P."/>
            <person name="Bernet E."/>
            <person name="Pullido F."/>
            <person name="Nieckarz M."/>
            <person name="Delaby M."/>
            <person name="Nieves C."/>
            <person name="Viehboeck T."/>
            <person name="Krause N."/>
            <person name="Rivera-Millot A."/>
            <person name="Nakamura A."/>
            <person name="Vischer N."/>
            <person name="VanNieuwenhze M."/>
            <person name="Brun Y."/>
            <person name="Cava F."/>
            <person name="Bulgheresi S."/>
            <person name="Veyrier F."/>
        </authorList>
    </citation>
    <scope>NUCLEOTIDE SEQUENCE [LARGE SCALE GENOMIC DNA]</scope>
    <source>
        <strain evidence="2 3">CCUG 63373m</strain>
    </source>
</reference>
<dbReference type="InterPro" id="IPR035959">
    <property type="entry name" value="RutC-like_sf"/>
</dbReference>
<accession>A0ABY4DW75</accession>
<sequence length="119" mass="13181">MTVQYHGQTPRLSEATVANGFVFLAGMVPERTDADATAQTRDVLAQIDKWLAECGSDKRHILEATIFLPDLNNYDAMNQAWDEWVAPGRAPARACVEAKLANPDWAVEIKVSAVQIRQL</sequence>